<protein>
    <submittedName>
        <fullName evidence="4">Unannotated protein</fullName>
    </submittedName>
</protein>
<evidence type="ECO:0000256" key="2">
    <source>
        <dbReference type="ARBA" id="ARBA00023140"/>
    </source>
</evidence>
<accession>A0A6J5ZGB9</accession>
<evidence type="ECO:0000313" key="4">
    <source>
        <dbReference type="EMBL" id="CAB4338663.1"/>
    </source>
</evidence>
<dbReference type="Pfam" id="PF00378">
    <property type="entry name" value="ECH_1"/>
    <property type="match status" value="1"/>
</dbReference>
<dbReference type="Gene3D" id="3.90.226.10">
    <property type="entry name" value="2-enoyl-CoA Hydratase, Chain A, domain 1"/>
    <property type="match status" value="1"/>
</dbReference>
<dbReference type="CDD" id="cd06558">
    <property type="entry name" value="crotonase-like"/>
    <property type="match status" value="1"/>
</dbReference>
<dbReference type="InterPro" id="IPR051053">
    <property type="entry name" value="ECH/Chromodomain_protein"/>
</dbReference>
<dbReference type="InterPro" id="IPR029045">
    <property type="entry name" value="ClpP/crotonase-like_dom_sf"/>
</dbReference>
<dbReference type="PANTHER" id="PTHR43684">
    <property type="match status" value="1"/>
</dbReference>
<dbReference type="EMBL" id="CAESAK010000086">
    <property type="protein sequence ID" value="CAB4338663.1"/>
    <property type="molecule type" value="Genomic_DNA"/>
</dbReference>
<gene>
    <name evidence="4" type="ORF">UFOPK3775_00737</name>
</gene>
<comment type="subcellular location">
    <subcellularLocation>
        <location evidence="1">Peroxisome</location>
    </subcellularLocation>
</comment>
<keyword evidence="3" id="KW-0413">Isomerase</keyword>
<reference evidence="4" key="1">
    <citation type="submission" date="2020-05" db="EMBL/GenBank/DDBJ databases">
        <authorList>
            <person name="Chiriac C."/>
            <person name="Salcher M."/>
            <person name="Ghai R."/>
            <person name="Kavagutti S V."/>
        </authorList>
    </citation>
    <scope>NUCLEOTIDE SEQUENCE</scope>
</reference>
<keyword evidence="2" id="KW-0576">Peroxisome</keyword>
<dbReference type="GO" id="GO:0004165">
    <property type="term" value="F:delta(3)-delta(2)-enoyl-CoA isomerase activity"/>
    <property type="evidence" value="ECO:0007669"/>
    <property type="project" value="UniProtKB-ARBA"/>
</dbReference>
<sequence>MLLPFEMSISYTLTMAEITTQVLSETLDQVLIIRFNRPEKMNALTKDMYAELTRLLNDANGDFGIRAVVLSSVGDHFTSGNDIMDFMNNPPTSEDSAVAAFLGSLLNFTKPLIASVKGHAVGVGTTMLLHCDIVIASDTAKFSMPFTSLGLVPEAGSSMLFPALVGHQRAAKIFLTGEEFSPQYAQEIGLVAEVISDSEHEAIAIAKVIAEQPPTAVLNTKALMKASRHDAVAAVMQAEFQIFALALESEEFADAVMKKMSKRSK</sequence>
<dbReference type="AlphaFoldDB" id="A0A6J5ZGB9"/>
<dbReference type="GO" id="GO:0005777">
    <property type="term" value="C:peroxisome"/>
    <property type="evidence" value="ECO:0007669"/>
    <property type="project" value="UniProtKB-SubCell"/>
</dbReference>
<evidence type="ECO:0000256" key="1">
    <source>
        <dbReference type="ARBA" id="ARBA00004275"/>
    </source>
</evidence>
<evidence type="ECO:0000256" key="3">
    <source>
        <dbReference type="ARBA" id="ARBA00023235"/>
    </source>
</evidence>
<dbReference type="PANTHER" id="PTHR43684:SF1">
    <property type="entry name" value="ENOYL-COA DELTA ISOMERASE 2"/>
    <property type="match status" value="1"/>
</dbReference>
<proteinExistence type="predicted"/>
<organism evidence="4">
    <name type="scientific">freshwater metagenome</name>
    <dbReference type="NCBI Taxonomy" id="449393"/>
    <lineage>
        <taxon>unclassified sequences</taxon>
        <taxon>metagenomes</taxon>
        <taxon>ecological metagenomes</taxon>
    </lineage>
</organism>
<dbReference type="InterPro" id="IPR001753">
    <property type="entry name" value="Enoyl-CoA_hydra/iso"/>
</dbReference>
<dbReference type="SUPFAM" id="SSF52096">
    <property type="entry name" value="ClpP/crotonase"/>
    <property type="match status" value="1"/>
</dbReference>
<name>A0A6J5ZGB9_9ZZZZ</name>